<reference evidence="2" key="2">
    <citation type="submission" date="2005-06" db="EMBL/GenBank/DDBJ databases">
        <title>Sequencing of the draft genome and assembly of Crocosphaera watsonii WH 8501.</title>
        <authorList>
            <consortium name="US DOE Joint Genome Institute (JGI-PGF)"/>
            <person name="Copeland A."/>
            <person name="Lucas S."/>
            <person name="Lapidus A."/>
            <person name="Barry K."/>
            <person name="Detter C."/>
            <person name="Glavina T."/>
            <person name="Hammon N."/>
            <person name="Israni S."/>
            <person name="Pitluck S."/>
            <person name="Richardson P."/>
        </authorList>
    </citation>
    <scope>NUCLEOTIDE SEQUENCE [LARGE SCALE GENOMIC DNA]</scope>
    <source>
        <strain evidence="2">WH 8501</strain>
    </source>
</reference>
<reference evidence="2" key="3">
    <citation type="submission" date="2016-12" db="EMBL/GenBank/DDBJ databases">
        <title>Annotation of the draft genome assembly of Crocosphaera watsonii WH 8501.</title>
        <authorList>
            <consortium name="US DOE Joint Genome Institute (JGI-ORNL)"/>
            <person name="Larimer F."/>
            <person name="Land M."/>
        </authorList>
    </citation>
    <scope>NUCLEOTIDE SEQUENCE</scope>
    <source>
        <strain evidence="2">WH 8501</strain>
    </source>
</reference>
<proteinExistence type="predicted"/>
<dbReference type="InterPro" id="IPR002559">
    <property type="entry name" value="Transposase_11"/>
</dbReference>
<dbReference type="GO" id="GO:0003677">
    <property type="term" value="F:DNA binding"/>
    <property type="evidence" value="ECO:0007669"/>
    <property type="project" value="InterPro"/>
</dbReference>
<dbReference type="AlphaFoldDB" id="Q4C0I4"/>
<keyword evidence="3" id="KW-1185">Reference proteome</keyword>
<dbReference type="PANTHER" id="PTHR33258:SF1">
    <property type="entry name" value="TRANSPOSASE INSL FOR INSERTION SEQUENCE ELEMENT IS186A-RELATED"/>
    <property type="match status" value="1"/>
</dbReference>
<dbReference type="GO" id="GO:0006313">
    <property type="term" value="P:DNA transposition"/>
    <property type="evidence" value="ECO:0007669"/>
    <property type="project" value="InterPro"/>
</dbReference>
<dbReference type="GO" id="GO:0004803">
    <property type="term" value="F:transposase activity"/>
    <property type="evidence" value="ECO:0007669"/>
    <property type="project" value="InterPro"/>
</dbReference>
<sequence length="211" mass="24325">MIVRSFPKVIKSILRPLPRNDYPVLNTFLFISCWLEYVMDKSIVSMQDLFKRLNTQGIDLKISNFSKASKRRDSQVFLNIINQLKKELRRQKGKRKARSYFPIDSTVISLTSKLLWSQGYHQVKLFCGLDSWTSEPGGIVIHFGQGHDHKYGQKTVESIPEKTVGIMDRGFASSERIKELKEKQNKAFVLRIKNNVTLEMLDDGNSQVGKD</sequence>
<comment type="caution">
    <text evidence="2">The sequence shown here is derived from an EMBL/GenBank/DDBJ whole genome shotgun (WGS) entry which is preliminary data.</text>
</comment>
<protein>
    <recommendedName>
        <fullName evidence="1">Transposase IS4-like domain-containing protein</fullName>
    </recommendedName>
</protein>
<gene>
    <name evidence="2" type="ORF">CwatDRAFT_1957</name>
</gene>
<dbReference type="Pfam" id="PF01609">
    <property type="entry name" value="DDE_Tnp_1"/>
    <property type="match status" value="1"/>
</dbReference>
<dbReference type="InterPro" id="IPR012337">
    <property type="entry name" value="RNaseH-like_sf"/>
</dbReference>
<evidence type="ECO:0000313" key="2">
    <source>
        <dbReference type="EMBL" id="EAM49660.1"/>
    </source>
</evidence>
<dbReference type="PANTHER" id="PTHR33258">
    <property type="entry name" value="TRANSPOSASE INSL FOR INSERTION SEQUENCE ELEMENT IS186A-RELATED"/>
    <property type="match status" value="1"/>
</dbReference>
<organism evidence="2 3">
    <name type="scientific">Crocosphaera watsonii WH 8501</name>
    <dbReference type="NCBI Taxonomy" id="165597"/>
    <lineage>
        <taxon>Bacteria</taxon>
        <taxon>Bacillati</taxon>
        <taxon>Cyanobacteriota</taxon>
        <taxon>Cyanophyceae</taxon>
        <taxon>Oscillatoriophycideae</taxon>
        <taxon>Chroococcales</taxon>
        <taxon>Aphanothecaceae</taxon>
        <taxon>Crocosphaera</taxon>
    </lineage>
</organism>
<name>Q4C0I4_CROWT</name>
<feature type="domain" description="Transposase IS4-like" evidence="1">
    <location>
        <begin position="101"/>
        <end position="201"/>
    </location>
</feature>
<dbReference type="EMBL" id="AADV02000058">
    <property type="protein sequence ID" value="EAM49660.1"/>
    <property type="molecule type" value="Genomic_DNA"/>
</dbReference>
<dbReference type="Proteomes" id="UP000003922">
    <property type="component" value="Unassembled WGS sequence"/>
</dbReference>
<evidence type="ECO:0000313" key="3">
    <source>
        <dbReference type="Proteomes" id="UP000003922"/>
    </source>
</evidence>
<reference evidence="2" key="1">
    <citation type="submission" date="2004-02" db="EMBL/GenBank/DDBJ databases">
        <authorList>
            <consortium name="DOE Joint Genome Institute"/>
        </authorList>
    </citation>
    <scope>NUCLEOTIDE SEQUENCE [LARGE SCALE GENOMIC DNA]</scope>
    <source>
        <strain evidence="2">WH 8501</strain>
    </source>
</reference>
<accession>Q4C0I4</accession>
<evidence type="ECO:0000259" key="1">
    <source>
        <dbReference type="Pfam" id="PF01609"/>
    </source>
</evidence>
<dbReference type="PROSITE" id="PS51257">
    <property type="entry name" value="PROKAR_LIPOPROTEIN"/>
    <property type="match status" value="1"/>
</dbReference>
<dbReference type="KEGG" id="cwa:CwatDRAFT_1957"/>
<dbReference type="SUPFAM" id="SSF53098">
    <property type="entry name" value="Ribonuclease H-like"/>
    <property type="match status" value="1"/>
</dbReference>